<evidence type="ECO:0000256" key="1">
    <source>
        <dbReference type="SAM" id="SignalP"/>
    </source>
</evidence>
<name>A0A6P8BG26_PYRGI</name>
<keyword evidence="4" id="KW-1185">Reference proteome</keyword>
<feature type="chain" id="PRO_5028249863" evidence="1">
    <location>
        <begin position="17"/>
        <end position="504"/>
    </location>
</feature>
<dbReference type="OrthoDB" id="160645at2759"/>
<dbReference type="GeneID" id="41955724"/>
<dbReference type="Pfam" id="PF23865">
    <property type="entry name" value="DUF7223"/>
    <property type="match status" value="1"/>
</dbReference>
<feature type="domain" description="DUF7223" evidence="3">
    <location>
        <begin position="234"/>
        <end position="427"/>
    </location>
</feature>
<evidence type="ECO:0000259" key="2">
    <source>
        <dbReference type="Pfam" id="PF22974"/>
    </source>
</evidence>
<feature type="domain" description="DUF7029" evidence="2">
    <location>
        <begin position="97"/>
        <end position="193"/>
    </location>
</feature>
<evidence type="ECO:0000313" key="5">
    <source>
        <dbReference type="RefSeq" id="XP_030986238.1"/>
    </source>
</evidence>
<gene>
    <name evidence="5" type="ORF">PgNI_00733</name>
</gene>
<reference evidence="5" key="1">
    <citation type="journal article" date="2019" name="Mol. Biol. Evol.">
        <title>Blast fungal genomes show frequent chromosomal changes, gene gains and losses, and effector gene turnover.</title>
        <authorList>
            <person name="Gomez Luciano L.B."/>
            <person name="Jason Tsai I."/>
            <person name="Chuma I."/>
            <person name="Tosa Y."/>
            <person name="Chen Y.H."/>
            <person name="Li J.Y."/>
            <person name="Li M.Y."/>
            <person name="Jade Lu M.Y."/>
            <person name="Nakayashiki H."/>
            <person name="Li W.H."/>
        </authorList>
    </citation>
    <scope>NUCLEOTIDE SEQUENCE</scope>
    <source>
        <strain evidence="5">NI907</strain>
    </source>
</reference>
<feature type="signal peptide" evidence="1">
    <location>
        <begin position="1"/>
        <end position="16"/>
    </location>
</feature>
<dbReference type="RefSeq" id="XP_030986238.1">
    <property type="nucleotide sequence ID" value="XM_031120810.1"/>
</dbReference>
<protein>
    <submittedName>
        <fullName evidence="5">Uncharacterized protein</fullName>
    </submittedName>
</protein>
<proteinExistence type="predicted"/>
<keyword evidence="1" id="KW-0732">Signal</keyword>
<evidence type="ECO:0000313" key="4">
    <source>
        <dbReference type="Proteomes" id="UP000515153"/>
    </source>
</evidence>
<dbReference type="InterPro" id="IPR054293">
    <property type="entry name" value="DUF7029"/>
</dbReference>
<dbReference type="Proteomes" id="UP000515153">
    <property type="component" value="Unplaced"/>
</dbReference>
<dbReference type="KEGG" id="pgri:PgNI_00733"/>
<dbReference type="AlphaFoldDB" id="A0A6P8BG26"/>
<accession>A0A6P8BG26</accession>
<dbReference type="InterPro" id="IPR055647">
    <property type="entry name" value="DUF7223"/>
</dbReference>
<sequence length="504" mass="52289">MQFSLTSILFAHSVAAAAVASPAPAAAVPGAEPLVLRAVWKRQTKAVSLAPANKISLKYSGDSSSSKGLTSGSLLGSGGSSSIAASKGVTSASIDGNMKLPSVVLESIATIKGVSCATKGSVIIPFTDATDYASAKKQWPAKDFVFVTTSDGSCASDGQRGFYSVSALAFDDKKTTVTATAASAAIKDVMNDAQVQWATTPGAKAKRSLDLDLSIDLSGKKLVDQGPFSVTADVAKYTGDISISGSLSFNFLKLKLSSMSVDLDYNSALALNLTTAVKASKDTTQSLKFEPLDATVSAFSIPGILDVGPLLSFGLGVELSASGTVTVKTGILTTFTDSKVHLDFIDAKSSTATGWKPVTTMDNTFSVDASLQVNPYAELTVGMGVKAFAGLVDLTASVDTKPTLVNSFNAHAEVTSTYKSDTGSITFSAPKNVDKECKNGAWFASSLQFGVTASIGTLSTDLFSTTIPVFESQCFSFNLIKRDDLTTSPALPRRAVTGRRIAAY</sequence>
<organism evidence="4 5">
    <name type="scientific">Pyricularia grisea</name>
    <name type="common">Crabgrass-specific blast fungus</name>
    <name type="synonym">Magnaporthe grisea</name>
    <dbReference type="NCBI Taxonomy" id="148305"/>
    <lineage>
        <taxon>Eukaryota</taxon>
        <taxon>Fungi</taxon>
        <taxon>Dikarya</taxon>
        <taxon>Ascomycota</taxon>
        <taxon>Pezizomycotina</taxon>
        <taxon>Sordariomycetes</taxon>
        <taxon>Sordariomycetidae</taxon>
        <taxon>Magnaporthales</taxon>
        <taxon>Pyriculariaceae</taxon>
        <taxon>Pyricularia</taxon>
    </lineage>
</organism>
<dbReference type="Pfam" id="PF22974">
    <property type="entry name" value="DUF7029"/>
    <property type="match status" value="1"/>
</dbReference>
<reference evidence="5" key="2">
    <citation type="submission" date="2019-10" db="EMBL/GenBank/DDBJ databases">
        <authorList>
            <consortium name="NCBI Genome Project"/>
        </authorList>
    </citation>
    <scope>NUCLEOTIDE SEQUENCE</scope>
    <source>
        <strain evidence="5">NI907</strain>
    </source>
</reference>
<reference evidence="5" key="3">
    <citation type="submission" date="2025-08" db="UniProtKB">
        <authorList>
            <consortium name="RefSeq"/>
        </authorList>
    </citation>
    <scope>IDENTIFICATION</scope>
    <source>
        <strain evidence="5">NI907</strain>
    </source>
</reference>
<evidence type="ECO:0000259" key="3">
    <source>
        <dbReference type="Pfam" id="PF23865"/>
    </source>
</evidence>